<gene>
    <name evidence="1" type="ORF">ZEAMMB73_Zm00001d008693</name>
</gene>
<dbReference type="ExpressionAtlas" id="A0A1D6FES1">
    <property type="expression patterns" value="baseline and differential"/>
</dbReference>
<accession>A0A1D6FES1</accession>
<evidence type="ECO:0000313" key="1">
    <source>
        <dbReference type="EMBL" id="AQK90445.1"/>
    </source>
</evidence>
<sequence length="145" mass="15982">MGFGVVHLLDAVFRRMFRSAGLRPGSATVNAEDDTGAAPPHGGLRPPPRQRYFADKREEKMALIRGIATGEGFELAPLPQEVLIIWGEFDQIFPVDKAHKVKEKLGEKATVKVIPNAGHLPQQEDSKLFNRVLLDFLLRPSSTAA</sequence>
<name>A0A1D6FES1_MAIZE</name>
<dbReference type="InterPro" id="IPR029058">
    <property type="entry name" value="AB_hydrolase_fold"/>
</dbReference>
<organism evidence="1">
    <name type="scientific">Zea mays</name>
    <name type="common">Maize</name>
    <dbReference type="NCBI Taxonomy" id="4577"/>
    <lineage>
        <taxon>Eukaryota</taxon>
        <taxon>Viridiplantae</taxon>
        <taxon>Streptophyta</taxon>
        <taxon>Embryophyta</taxon>
        <taxon>Tracheophyta</taxon>
        <taxon>Spermatophyta</taxon>
        <taxon>Magnoliopsida</taxon>
        <taxon>Liliopsida</taxon>
        <taxon>Poales</taxon>
        <taxon>Poaceae</taxon>
        <taxon>PACMAD clade</taxon>
        <taxon>Panicoideae</taxon>
        <taxon>Andropogonodae</taxon>
        <taxon>Andropogoneae</taxon>
        <taxon>Tripsacinae</taxon>
        <taxon>Zea</taxon>
    </lineage>
</organism>
<dbReference type="PANTHER" id="PTHR43139">
    <property type="entry name" value="SI:DKEY-122A22.2"/>
    <property type="match status" value="1"/>
</dbReference>
<keyword evidence="1" id="KW-0378">Hydrolase</keyword>
<dbReference type="EMBL" id="CM000784">
    <property type="protein sequence ID" value="AQK90445.1"/>
    <property type="molecule type" value="Genomic_DNA"/>
</dbReference>
<protein>
    <submittedName>
        <fullName evidence="1">Alpha/beta-Hydrolases superfamily protein</fullName>
    </submittedName>
</protein>
<dbReference type="PANTHER" id="PTHR43139:SF14">
    <property type="entry name" value="OS01G0168800 PROTEIN"/>
    <property type="match status" value="1"/>
</dbReference>
<dbReference type="SUPFAM" id="SSF53474">
    <property type="entry name" value="alpha/beta-Hydrolases"/>
    <property type="match status" value="1"/>
</dbReference>
<proteinExistence type="predicted"/>
<dbReference type="InterPro" id="IPR052370">
    <property type="entry name" value="Meta-cleavage_hydrolase"/>
</dbReference>
<dbReference type="AlphaFoldDB" id="A0A1D6FES1"/>
<dbReference type="GO" id="GO:0016787">
    <property type="term" value="F:hydrolase activity"/>
    <property type="evidence" value="ECO:0007669"/>
    <property type="project" value="UniProtKB-KW"/>
</dbReference>
<reference evidence="1" key="1">
    <citation type="submission" date="2015-12" db="EMBL/GenBank/DDBJ databases">
        <title>Update maize B73 reference genome by single molecule sequencing technologies.</title>
        <authorList>
            <consortium name="Maize Genome Sequencing Project"/>
            <person name="Ware D."/>
        </authorList>
    </citation>
    <scope>NUCLEOTIDE SEQUENCE</scope>
    <source>
        <tissue evidence="1">Seedling</tissue>
    </source>
</reference>
<dbReference type="Gene3D" id="3.40.50.1820">
    <property type="entry name" value="alpha/beta hydrolase"/>
    <property type="match status" value="1"/>
</dbReference>